<evidence type="ECO:0000259" key="7">
    <source>
        <dbReference type="Pfam" id="PF13906"/>
    </source>
</evidence>
<dbReference type="Pfam" id="PF13906">
    <property type="entry name" value="AA_permease_C"/>
    <property type="match status" value="1"/>
</dbReference>
<dbReference type="InterPro" id="IPR002293">
    <property type="entry name" value="AA/rel_permease1"/>
</dbReference>
<reference evidence="8 9" key="1">
    <citation type="submission" date="2024-06" db="EMBL/GenBank/DDBJ databases">
        <authorList>
            <person name="Kraege A."/>
            <person name="Thomma B."/>
        </authorList>
    </citation>
    <scope>NUCLEOTIDE SEQUENCE [LARGE SCALE GENOMIC DNA]</scope>
</reference>
<evidence type="ECO:0000313" key="9">
    <source>
        <dbReference type="Proteomes" id="UP001497392"/>
    </source>
</evidence>
<dbReference type="EMBL" id="CAXHTA020000004">
    <property type="protein sequence ID" value="CAL5221075.1"/>
    <property type="molecule type" value="Genomic_DNA"/>
</dbReference>
<evidence type="ECO:0000256" key="4">
    <source>
        <dbReference type="ARBA" id="ARBA00022989"/>
    </source>
</evidence>
<keyword evidence="5 6" id="KW-0472">Membrane</keyword>
<dbReference type="PANTHER" id="PTHR43243">
    <property type="entry name" value="INNER MEMBRANE TRANSPORTER YGJI-RELATED"/>
    <property type="match status" value="1"/>
</dbReference>
<feature type="transmembrane region" description="Helical" evidence="6">
    <location>
        <begin position="387"/>
        <end position="410"/>
    </location>
</feature>
<keyword evidence="9" id="KW-1185">Reference proteome</keyword>
<dbReference type="Proteomes" id="UP001497392">
    <property type="component" value="Unassembled WGS sequence"/>
</dbReference>
<comment type="caution">
    <text evidence="8">The sequence shown here is derived from an EMBL/GenBank/DDBJ whole genome shotgun (WGS) entry which is preliminary data.</text>
</comment>
<dbReference type="PANTHER" id="PTHR43243:SF41">
    <property type="entry name" value="CATIONIC AMINO ACID TRANSPORTER 7, CHLOROPLASTIC"/>
    <property type="match status" value="1"/>
</dbReference>
<keyword evidence="3 6" id="KW-0812">Transmembrane</keyword>
<feature type="transmembrane region" description="Helical" evidence="6">
    <location>
        <begin position="507"/>
        <end position="525"/>
    </location>
</feature>
<feature type="domain" description="Cationic amino acid transporter C-terminal" evidence="7">
    <location>
        <begin position="480"/>
        <end position="528"/>
    </location>
</feature>
<evidence type="ECO:0000313" key="8">
    <source>
        <dbReference type="EMBL" id="CAL5221075.1"/>
    </source>
</evidence>
<gene>
    <name evidence="8" type="primary">g3200</name>
    <name evidence="8" type="ORF">VP750_LOCUS2734</name>
</gene>
<protein>
    <submittedName>
        <fullName evidence="8">G3200 protein</fullName>
    </submittedName>
</protein>
<evidence type="ECO:0000256" key="6">
    <source>
        <dbReference type="SAM" id="Phobius"/>
    </source>
</evidence>
<evidence type="ECO:0000256" key="5">
    <source>
        <dbReference type="ARBA" id="ARBA00023136"/>
    </source>
</evidence>
<feature type="transmembrane region" description="Helical" evidence="6">
    <location>
        <begin position="482"/>
        <end position="501"/>
    </location>
</feature>
<feature type="transmembrane region" description="Helical" evidence="6">
    <location>
        <begin position="235"/>
        <end position="256"/>
    </location>
</feature>
<feature type="transmembrane region" description="Helical" evidence="6">
    <location>
        <begin position="450"/>
        <end position="470"/>
    </location>
</feature>
<dbReference type="Gene3D" id="1.20.1740.10">
    <property type="entry name" value="Amino acid/polyamine transporter I"/>
    <property type="match status" value="1"/>
</dbReference>
<organism evidence="8 9">
    <name type="scientific">Coccomyxa viridis</name>
    <dbReference type="NCBI Taxonomy" id="1274662"/>
    <lineage>
        <taxon>Eukaryota</taxon>
        <taxon>Viridiplantae</taxon>
        <taxon>Chlorophyta</taxon>
        <taxon>core chlorophytes</taxon>
        <taxon>Trebouxiophyceae</taxon>
        <taxon>Trebouxiophyceae incertae sedis</taxon>
        <taxon>Coccomyxaceae</taxon>
        <taxon>Coccomyxa</taxon>
    </lineage>
</organism>
<sequence>MGKAAWVVKSWPRTPLLVVKTAFNTRTVDEMIQDKAKSGAEMKRSLGWFQLMCMGIGAIIGSGIYVLTGQVANQTAGPAVCLSFVVGGICATLSALIYSEWSTELPVAGSSFTYVMASLGQLPAFLVTSNMIMEYVLSIAAIARAWSSYLATLCSKDSSFFRFPAGAVSLDPMAVAIIIIMTVLICLSTKESSRVNLVLTCTKLVGVLFVIIAGFTKASPPNLTTDFGVYGVRGVMNGAAIIFFAYLGYDAVATLAEEAKNPSRDMPIGIIGATTVCTVLYIIMCIVICMMVPYDQIDPNAPFSTAFSQVGLNWARYVVAFMALVGISTALLVNMLGQARIFTMAAREHLIPLFWAKVSQRYGTPLAAQVTMGAASAFIGFFTDLPILANMVSIGTLYAFLNVAAGLIFYRLYDPKVSTRADFIKVLAHLLAICGASVGLAIYYNVSNDWYGIVAFIIVWFLATASCHIFCKHARVPRVYGVPLFPWVPSGSVILNCFLLSTLDRDSYIRFGIWSAMCLTLYCLFSVHSIAYHHNHDQIPYYKSSTDTAAARKDVPPVNGAPTTASATSADHMPPTKV</sequence>
<evidence type="ECO:0000256" key="2">
    <source>
        <dbReference type="ARBA" id="ARBA00008572"/>
    </source>
</evidence>
<accession>A0ABP1FM90</accession>
<feature type="transmembrane region" description="Helical" evidence="6">
    <location>
        <begin position="314"/>
        <end position="337"/>
    </location>
</feature>
<evidence type="ECO:0000256" key="3">
    <source>
        <dbReference type="ARBA" id="ARBA00022692"/>
    </source>
</evidence>
<comment type="similarity">
    <text evidence="2">Belongs to the amino acid-polyamine-organocation (APC) superfamily. Cationic amino acid transporter (CAT) (TC 2.A.3.3) family.</text>
</comment>
<dbReference type="Pfam" id="PF13520">
    <property type="entry name" value="AA_permease_2"/>
    <property type="match status" value="1"/>
</dbReference>
<feature type="transmembrane region" description="Helical" evidence="6">
    <location>
        <begin position="195"/>
        <end position="215"/>
    </location>
</feature>
<feature type="transmembrane region" description="Helical" evidence="6">
    <location>
        <begin position="422"/>
        <end position="444"/>
    </location>
</feature>
<feature type="transmembrane region" description="Helical" evidence="6">
    <location>
        <begin position="268"/>
        <end position="294"/>
    </location>
</feature>
<evidence type="ECO:0000256" key="1">
    <source>
        <dbReference type="ARBA" id="ARBA00004141"/>
    </source>
</evidence>
<proteinExistence type="inferred from homology"/>
<feature type="transmembrane region" description="Helical" evidence="6">
    <location>
        <begin position="79"/>
        <end position="99"/>
    </location>
</feature>
<name>A0ABP1FM90_9CHLO</name>
<feature type="transmembrane region" description="Helical" evidence="6">
    <location>
        <begin position="111"/>
        <end position="128"/>
    </location>
</feature>
<feature type="transmembrane region" description="Helical" evidence="6">
    <location>
        <begin position="47"/>
        <end position="67"/>
    </location>
</feature>
<feature type="transmembrane region" description="Helical" evidence="6">
    <location>
        <begin position="165"/>
        <end position="188"/>
    </location>
</feature>
<dbReference type="InterPro" id="IPR029485">
    <property type="entry name" value="CAT_C"/>
</dbReference>
<keyword evidence="4 6" id="KW-1133">Transmembrane helix</keyword>
<comment type="subcellular location">
    <subcellularLocation>
        <location evidence="1">Membrane</location>
        <topology evidence="1">Multi-pass membrane protein</topology>
    </subcellularLocation>
</comment>
<feature type="transmembrane region" description="Helical" evidence="6">
    <location>
        <begin position="362"/>
        <end position="381"/>
    </location>
</feature>